<comment type="similarity">
    <text evidence="1">Belongs to the 3-hydroxyacyl-CoA dehydrogenase family.</text>
</comment>
<dbReference type="GO" id="GO:0070403">
    <property type="term" value="F:NAD+ binding"/>
    <property type="evidence" value="ECO:0007669"/>
    <property type="project" value="InterPro"/>
</dbReference>
<keyword evidence="6" id="KW-1185">Reference proteome</keyword>
<protein>
    <submittedName>
        <fullName evidence="5">3-hydroxyacyl-CoA dehydrogenase</fullName>
        <ecNumber evidence="5">1.1.1.35</ecNumber>
    </submittedName>
</protein>
<dbReference type="Proteomes" id="UP000297391">
    <property type="component" value="Unassembled WGS sequence"/>
</dbReference>
<evidence type="ECO:0000256" key="2">
    <source>
        <dbReference type="ARBA" id="ARBA00023002"/>
    </source>
</evidence>
<evidence type="ECO:0000259" key="4">
    <source>
        <dbReference type="Pfam" id="PF02737"/>
    </source>
</evidence>
<evidence type="ECO:0000313" key="5">
    <source>
        <dbReference type="EMBL" id="TFY87499.1"/>
    </source>
</evidence>
<evidence type="ECO:0000313" key="6">
    <source>
        <dbReference type="Proteomes" id="UP000297391"/>
    </source>
</evidence>
<dbReference type="Pfam" id="PF02737">
    <property type="entry name" value="3HCDH_N"/>
    <property type="match status" value="1"/>
</dbReference>
<comment type="caution">
    <text evidence="5">The sequence shown here is derived from an EMBL/GenBank/DDBJ whole genome shotgun (WGS) entry which is preliminary data.</text>
</comment>
<dbReference type="InterPro" id="IPR008927">
    <property type="entry name" value="6-PGluconate_DH-like_C_sf"/>
</dbReference>
<dbReference type="SUPFAM" id="SSF51735">
    <property type="entry name" value="NAD(P)-binding Rossmann-fold domains"/>
    <property type="match status" value="1"/>
</dbReference>
<gene>
    <name evidence="5" type="ORF">DYL59_18140</name>
</gene>
<dbReference type="AlphaFoldDB" id="A0A4Z0AMU8"/>
<dbReference type="Pfam" id="PF00725">
    <property type="entry name" value="3HCDH"/>
    <property type="match status" value="1"/>
</dbReference>
<dbReference type="GO" id="GO:0003857">
    <property type="term" value="F:(3S)-3-hydroxyacyl-CoA dehydrogenase (NAD+) activity"/>
    <property type="evidence" value="ECO:0007669"/>
    <property type="project" value="UniProtKB-EC"/>
</dbReference>
<evidence type="ECO:0000256" key="1">
    <source>
        <dbReference type="ARBA" id="ARBA00009463"/>
    </source>
</evidence>
<sequence length="322" mass="35330">MYREVAVTSTSEKIAVIGAGSIGLAFTLLFTQAGYTVHLYDSHEDALSQAKDKLFKQATLLSDSGFLNGRVDDVCARVSLHDTLASAVEDVIFVQECVLETLAIKQAVFQQLEQHAPPTAVFASSSSALPSSAFCQHLDCAPRCLVGHPGNPPFLIPVIEIVPSPHTAAASVERARQIYTRCALKPVVLNREIKGFIFNRLQGAVLREAYSLVDDGVASVEDIDTVVKHGLGLRWSVIGPFETSDLNYRGGITDHAQRMGQAYADMAAERTDTAPWRAELVAEVAHQRRALLPLEQWAARVAWRDRELLALRVAKRSREQQD</sequence>
<dbReference type="InterPro" id="IPR006180">
    <property type="entry name" value="3-OHacyl-CoA_DH_CS"/>
</dbReference>
<dbReference type="InterPro" id="IPR013328">
    <property type="entry name" value="6PGD_dom2"/>
</dbReference>
<dbReference type="InterPro" id="IPR036291">
    <property type="entry name" value="NAD(P)-bd_dom_sf"/>
</dbReference>
<dbReference type="OrthoDB" id="5389341at2"/>
<feature type="domain" description="3-hydroxyacyl-CoA dehydrogenase C-terminal" evidence="3">
    <location>
        <begin position="195"/>
        <end position="267"/>
    </location>
</feature>
<dbReference type="PROSITE" id="PS00067">
    <property type="entry name" value="3HCDH"/>
    <property type="match status" value="1"/>
</dbReference>
<dbReference type="InterPro" id="IPR006176">
    <property type="entry name" value="3-OHacyl-CoA_DH_NAD-bd"/>
</dbReference>
<accession>A0A4Z0AMU8</accession>
<dbReference type="NCBIfam" id="NF004783">
    <property type="entry name" value="PRK06129.1"/>
    <property type="match status" value="1"/>
</dbReference>
<name>A0A4Z0AMU8_9PSED</name>
<feature type="domain" description="3-hydroxyacyl-CoA dehydrogenase NAD binding" evidence="4">
    <location>
        <begin position="13"/>
        <end position="190"/>
    </location>
</feature>
<dbReference type="GO" id="GO:0006631">
    <property type="term" value="P:fatty acid metabolic process"/>
    <property type="evidence" value="ECO:0007669"/>
    <property type="project" value="InterPro"/>
</dbReference>
<keyword evidence="2 5" id="KW-0560">Oxidoreductase</keyword>
<dbReference type="GO" id="GO:0050104">
    <property type="term" value="F:L-gulonate 3-dehydrogenase activity"/>
    <property type="evidence" value="ECO:0007669"/>
    <property type="project" value="TreeGrafter"/>
</dbReference>
<dbReference type="SUPFAM" id="SSF48179">
    <property type="entry name" value="6-phosphogluconate dehydrogenase C-terminal domain-like"/>
    <property type="match status" value="1"/>
</dbReference>
<dbReference type="Gene3D" id="3.40.50.720">
    <property type="entry name" value="NAD(P)-binding Rossmann-like Domain"/>
    <property type="match status" value="1"/>
</dbReference>
<organism evidence="5 6">
    <name type="scientific">Pseudomonas kairouanensis</name>
    <dbReference type="NCBI Taxonomy" id="2293832"/>
    <lineage>
        <taxon>Bacteria</taxon>
        <taxon>Pseudomonadati</taxon>
        <taxon>Pseudomonadota</taxon>
        <taxon>Gammaproteobacteria</taxon>
        <taxon>Pseudomonadales</taxon>
        <taxon>Pseudomonadaceae</taxon>
        <taxon>Pseudomonas</taxon>
    </lineage>
</organism>
<proteinExistence type="inferred from homology"/>
<dbReference type="InterPro" id="IPR006108">
    <property type="entry name" value="3HC_DH_C"/>
</dbReference>
<dbReference type="EC" id="1.1.1.35" evidence="5"/>
<dbReference type="PANTHER" id="PTHR48075:SF1">
    <property type="entry name" value="LAMBDA-CRYSTALLIN HOMOLOG"/>
    <property type="match status" value="1"/>
</dbReference>
<reference evidence="5 6" key="1">
    <citation type="journal article" date="2019" name="Syst. Appl. Microbiol.">
        <title>New species of pathogenic Pseudomonas isolated from citrus in Tunisia: Proposal of Pseudomonas kairouanensis sp. nov. and Pseudomonas nabeulensis sp. nov.</title>
        <authorList>
            <person name="Oueslati M."/>
            <person name="Mulet M."/>
            <person name="Gomila M."/>
            <person name="Berge O."/>
            <person name="Hajlaoui M.R."/>
            <person name="Lalucat J."/>
            <person name="Sadfi-Zouaoui N."/>
            <person name="Garcia-Valdes E."/>
        </authorList>
    </citation>
    <scope>NUCLEOTIDE SEQUENCE [LARGE SCALE GENOMIC DNA]</scope>
    <source>
        <strain evidence="5 6">KC12</strain>
    </source>
</reference>
<dbReference type="Gene3D" id="1.10.1040.10">
    <property type="entry name" value="N-(1-d-carboxylethyl)-l-norvaline Dehydrogenase, domain 2"/>
    <property type="match status" value="1"/>
</dbReference>
<dbReference type="EMBL" id="QUZU01000023">
    <property type="protein sequence ID" value="TFY87499.1"/>
    <property type="molecule type" value="Genomic_DNA"/>
</dbReference>
<evidence type="ECO:0000259" key="3">
    <source>
        <dbReference type="Pfam" id="PF00725"/>
    </source>
</evidence>
<dbReference type="PANTHER" id="PTHR48075">
    <property type="entry name" value="3-HYDROXYACYL-COA DEHYDROGENASE FAMILY PROTEIN"/>
    <property type="match status" value="1"/>
</dbReference>